<organism evidence="2 3">
    <name type="scientific">Rhizophagus irregularis</name>
    <dbReference type="NCBI Taxonomy" id="588596"/>
    <lineage>
        <taxon>Eukaryota</taxon>
        <taxon>Fungi</taxon>
        <taxon>Fungi incertae sedis</taxon>
        <taxon>Mucoromycota</taxon>
        <taxon>Glomeromycotina</taxon>
        <taxon>Glomeromycetes</taxon>
        <taxon>Glomerales</taxon>
        <taxon>Glomeraceae</taxon>
        <taxon>Rhizophagus</taxon>
    </lineage>
</organism>
<dbReference type="InterPro" id="IPR025476">
    <property type="entry name" value="Helitron_helicase-like"/>
</dbReference>
<keyword evidence="3" id="KW-1185">Reference proteome</keyword>
<comment type="caution">
    <text evidence="2">The sequence shown here is derived from an EMBL/GenBank/DDBJ whole genome shotgun (WGS) entry which is preliminary data.</text>
</comment>
<dbReference type="VEuPathDB" id="FungiDB:RhiirFUN_002004"/>
<name>A0A2I1HQF9_9GLOM</name>
<feature type="domain" description="Helitron helicase-like" evidence="1">
    <location>
        <begin position="449"/>
        <end position="533"/>
    </location>
</feature>
<dbReference type="EMBL" id="LLXI01004950">
    <property type="protein sequence ID" value="PKY61110.1"/>
    <property type="molecule type" value="Genomic_DNA"/>
</dbReference>
<reference evidence="2 3" key="1">
    <citation type="submission" date="2015-10" db="EMBL/GenBank/DDBJ databases">
        <title>Genome analyses suggest a sexual origin of heterokaryosis in a supposedly ancient asexual fungus.</title>
        <authorList>
            <person name="Ropars J."/>
            <person name="Sedzielewska K."/>
            <person name="Noel J."/>
            <person name="Charron P."/>
            <person name="Farinelli L."/>
            <person name="Marton T."/>
            <person name="Kruger M."/>
            <person name="Pelin A."/>
            <person name="Brachmann A."/>
            <person name="Corradi N."/>
        </authorList>
    </citation>
    <scope>NUCLEOTIDE SEQUENCE [LARGE SCALE GENOMIC DNA]</scope>
    <source>
        <strain evidence="2 3">A4</strain>
    </source>
</reference>
<gene>
    <name evidence="2" type="ORF">RhiirA4_485652</name>
</gene>
<dbReference type="AlphaFoldDB" id="A0A2I1HQF9"/>
<dbReference type="VEuPathDB" id="FungiDB:FUN_005995"/>
<dbReference type="Proteomes" id="UP000234323">
    <property type="component" value="Unassembled WGS sequence"/>
</dbReference>
<protein>
    <recommendedName>
        <fullName evidence="1">Helitron helicase-like domain-containing protein</fullName>
    </recommendedName>
</protein>
<evidence type="ECO:0000313" key="3">
    <source>
        <dbReference type="Proteomes" id="UP000234323"/>
    </source>
</evidence>
<dbReference type="VEuPathDB" id="FungiDB:RhiirA1_467413"/>
<accession>A0A2I1HQF9</accession>
<evidence type="ECO:0000313" key="2">
    <source>
        <dbReference type="EMBL" id="PKY61110.1"/>
    </source>
</evidence>
<sequence length="549" mass="63984">MTYYRIHNVYTFDNDYETLVDLTTSHVDDLDSTPLNLPYSNHYLLSPLSHPSHPSYWRPSSKLQRLYDRFQNNILSQWPRIPCVYCGKVLYPQKACWSFYNPSITYPLQQCVPNVSLSFNPNINRIPDLRIPTCESCKKPSTRFSFPYLPPLPEEITSVPMHKRRFLSPVYLHCSLGRIPNSNHYLEYRSLTGTMNYSRNIRAHALYSGTLGAFLESNEDNNRVNNVRTLDNDETLRRAAAWLAENNPYLRPFTNLLSSDNTLHTLNDPFPRASHVPTDTNAPSANSRDIVVPNYDFPSEVHDEDFHYSRLMAGFVQDSETLRIPISTYDPNLEPLLFPDLFTDGKDHYHDLENQSDSINNTRVETYGKYIKLRLMNIDPRWRLHHYWPSWSYLQLEKLRHHQNTQRLLQQSRMINSNHADNIILPSARELIRPSSYSSRNIIDENITIPIPTFIRTGDSYFHQRQLHLNAMIHKIGLPTLFVTLSMAESRWSHLHDILAASDNGDTLPTNRPFHITNYFVHRFQSLKKELYKKPDVTGFGDILIFSIG</sequence>
<proteinExistence type="predicted"/>
<dbReference type="Pfam" id="PF14214">
    <property type="entry name" value="Helitron_like_N"/>
    <property type="match status" value="1"/>
</dbReference>
<evidence type="ECO:0000259" key="1">
    <source>
        <dbReference type="Pfam" id="PF14214"/>
    </source>
</evidence>